<evidence type="ECO:0000256" key="1">
    <source>
        <dbReference type="SAM" id="MobiDB-lite"/>
    </source>
</evidence>
<dbReference type="Pfam" id="PF06620">
    <property type="entry name" value="DUF1150"/>
    <property type="match status" value="1"/>
</dbReference>
<feature type="region of interest" description="Disordered" evidence="1">
    <location>
        <begin position="1"/>
        <end position="23"/>
    </location>
</feature>
<evidence type="ECO:0000313" key="3">
    <source>
        <dbReference type="Proteomes" id="UP001595528"/>
    </source>
</evidence>
<gene>
    <name evidence="2" type="ORF">ACFOGJ_23120</name>
</gene>
<evidence type="ECO:0000313" key="2">
    <source>
        <dbReference type="EMBL" id="MFC3230160.1"/>
    </source>
</evidence>
<dbReference type="Proteomes" id="UP001595528">
    <property type="component" value="Unassembled WGS sequence"/>
</dbReference>
<sequence>MDQNNHGNAGGAAPQQQSQFSPEAFAMLGAPDLAYVRPVETQAGPAFGIFAANGQHVGLAESADQAFAAARQHDLAPVYVH</sequence>
<protein>
    <submittedName>
        <fullName evidence="2">DUF1150 family protein</fullName>
    </submittedName>
</protein>
<name>A0ABV7L706_9PROT</name>
<dbReference type="InterPro" id="IPR009531">
    <property type="entry name" value="DUF1150"/>
</dbReference>
<keyword evidence="3" id="KW-1185">Reference proteome</keyword>
<dbReference type="RefSeq" id="WP_379905060.1">
    <property type="nucleotide sequence ID" value="NZ_JBHRTR010000036.1"/>
</dbReference>
<dbReference type="EMBL" id="JBHRTR010000036">
    <property type="protein sequence ID" value="MFC3230160.1"/>
    <property type="molecule type" value="Genomic_DNA"/>
</dbReference>
<accession>A0ABV7L706</accession>
<proteinExistence type="predicted"/>
<reference evidence="3" key="1">
    <citation type="journal article" date="2019" name="Int. J. Syst. Evol. Microbiol.">
        <title>The Global Catalogue of Microorganisms (GCM) 10K type strain sequencing project: providing services to taxonomists for standard genome sequencing and annotation.</title>
        <authorList>
            <consortium name="The Broad Institute Genomics Platform"/>
            <consortium name="The Broad Institute Genome Sequencing Center for Infectious Disease"/>
            <person name="Wu L."/>
            <person name="Ma J."/>
        </authorList>
    </citation>
    <scope>NUCLEOTIDE SEQUENCE [LARGE SCALE GENOMIC DNA]</scope>
    <source>
        <strain evidence="3">KCTC 42964</strain>
    </source>
</reference>
<comment type="caution">
    <text evidence="2">The sequence shown here is derived from an EMBL/GenBank/DDBJ whole genome shotgun (WGS) entry which is preliminary data.</text>
</comment>
<organism evidence="2 3">
    <name type="scientific">Marinibaculum pumilum</name>
    <dbReference type="NCBI Taxonomy" id="1766165"/>
    <lineage>
        <taxon>Bacteria</taxon>
        <taxon>Pseudomonadati</taxon>
        <taxon>Pseudomonadota</taxon>
        <taxon>Alphaproteobacteria</taxon>
        <taxon>Rhodospirillales</taxon>
        <taxon>Rhodospirillaceae</taxon>
        <taxon>Marinibaculum</taxon>
    </lineage>
</organism>